<organism evidence="5 6">
    <name type="scientific">Brenneria goodwinii</name>
    <dbReference type="NCBI Taxonomy" id="1109412"/>
    <lineage>
        <taxon>Bacteria</taxon>
        <taxon>Pseudomonadati</taxon>
        <taxon>Pseudomonadota</taxon>
        <taxon>Gammaproteobacteria</taxon>
        <taxon>Enterobacterales</taxon>
        <taxon>Pectobacteriaceae</taxon>
        <taxon>Brenneria</taxon>
    </lineage>
</organism>
<keyword evidence="4" id="KW-0804">Transcription</keyword>
<dbReference type="InterPro" id="IPR010534">
    <property type="entry name" value="Phage_933W_GpQ"/>
</dbReference>
<keyword evidence="3" id="KW-0238">DNA-binding</keyword>
<proteinExistence type="inferred from homology"/>
<dbReference type="Proteomes" id="UP000285972">
    <property type="component" value="Unassembled WGS sequence"/>
</dbReference>
<comment type="similarity">
    <text evidence="1">Belongs to the phage antitermination Q type 1 family.</text>
</comment>
<keyword evidence="2" id="KW-0805">Transcription regulation</keyword>
<accession>A0AAE8JLV2</accession>
<evidence type="ECO:0000256" key="3">
    <source>
        <dbReference type="ARBA" id="ARBA00023125"/>
    </source>
</evidence>
<dbReference type="AlphaFoldDB" id="A0AAE8JLV2"/>
<evidence type="ECO:0000256" key="4">
    <source>
        <dbReference type="ARBA" id="ARBA00023163"/>
    </source>
</evidence>
<evidence type="ECO:0000313" key="6">
    <source>
        <dbReference type="Proteomes" id="UP000285972"/>
    </source>
</evidence>
<comment type="caution">
    <text evidence="5">The sequence shown here is derived from an EMBL/GenBank/DDBJ whole genome shotgun (WGS) entry which is preliminary data.</text>
</comment>
<dbReference type="GO" id="GO:0003677">
    <property type="term" value="F:DNA binding"/>
    <property type="evidence" value="ECO:0007669"/>
    <property type="project" value="UniProtKB-KW"/>
</dbReference>
<protein>
    <submittedName>
        <fullName evidence="5">Antitermination protein Q</fullName>
    </submittedName>
</protein>
<dbReference type="GeneID" id="70909756"/>
<dbReference type="GO" id="GO:0060567">
    <property type="term" value="P:negative regulation of termination of DNA-templated transcription"/>
    <property type="evidence" value="ECO:0007669"/>
    <property type="project" value="InterPro"/>
</dbReference>
<evidence type="ECO:0000256" key="1">
    <source>
        <dbReference type="ARBA" id="ARBA00010234"/>
    </source>
</evidence>
<sequence length="131" mass="15015">MRDIQQVLERWGAWSRQRLETDFSPIAAGFNGLLKESASPDSCCDDDAMIIDSCVGRLQQKRPDEHELLEDHYVKGIPKRGLARKHKVSEGMIRIKIQMAEGFIDGCLSMLNVRLEMDPYTERKNIIEPVK</sequence>
<name>A0AAE8JLV2_9GAMM</name>
<evidence type="ECO:0000256" key="2">
    <source>
        <dbReference type="ARBA" id="ARBA00023015"/>
    </source>
</evidence>
<reference evidence="5 6" key="1">
    <citation type="submission" date="2016-09" db="EMBL/GenBank/DDBJ databases">
        <authorList>
            <person name="Doonan J."/>
            <person name="Pachebat J.A."/>
            <person name="Golyshin P.N."/>
            <person name="Denman S."/>
            <person name="Mcdonald J.E."/>
        </authorList>
    </citation>
    <scope>NUCLEOTIDE SEQUENCE [LARGE SCALE GENOMIC DNA]</scope>
    <source>
        <strain evidence="5 6">FRB141</strain>
    </source>
</reference>
<dbReference type="EMBL" id="MJLX01000092">
    <property type="protein sequence ID" value="RLM17132.1"/>
    <property type="molecule type" value="Genomic_DNA"/>
</dbReference>
<gene>
    <name evidence="5" type="ORF">BIY26_21450</name>
</gene>
<dbReference type="Pfam" id="PF06530">
    <property type="entry name" value="Phage_antitermQ"/>
    <property type="match status" value="1"/>
</dbReference>
<dbReference type="RefSeq" id="WP_095835666.1">
    <property type="nucleotide sequence ID" value="NZ_CP014137.1"/>
</dbReference>
<evidence type="ECO:0000313" key="5">
    <source>
        <dbReference type="EMBL" id="RLM17132.1"/>
    </source>
</evidence>
<dbReference type="KEGG" id="bgj:AWC36_23305"/>